<evidence type="ECO:0000256" key="7">
    <source>
        <dbReference type="RuleBase" id="RU003435"/>
    </source>
</evidence>
<dbReference type="GO" id="GO:0005758">
    <property type="term" value="C:mitochondrial intermembrane space"/>
    <property type="evidence" value="ECO:0007669"/>
    <property type="project" value="TreeGrafter"/>
</dbReference>
<keyword evidence="6 7" id="KW-0482">Metalloprotease</keyword>
<dbReference type="InterPro" id="IPR024079">
    <property type="entry name" value="MetalloPept_cat_dom_sf"/>
</dbReference>
<dbReference type="Proteomes" id="UP001283341">
    <property type="component" value="Unassembled WGS sequence"/>
</dbReference>
<gene>
    <name evidence="10" type="ORF">B0H66DRAFT_578188</name>
</gene>
<keyword evidence="4 7" id="KW-0378">Hydrolase</keyword>
<evidence type="ECO:0000256" key="1">
    <source>
        <dbReference type="ARBA" id="ARBA00006040"/>
    </source>
</evidence>
<dbReference type="GO" id="GO:0004222">
    <property type="term" value="F:metalloendopeptidase activity"/>
    <property type="evidence" value="ECO:0007669"/>
    <property type="project" value="InterPro"/>
</dbReference>
<evidence type="ECO:0000256" key="6">
    <source>
        <dbReference type="ARBA" id="ARBA00023049"/>
    </source>
</evidence>
<dbReference type="GO" id="GO:0006518">
    <property type="term" value="P:peptide metabolic process"/>
    <property type="evidence" value="ECO:0007669"/>
    <property type="project" value="TreeGrafter"/>
</dbReference>
<evidence type="ECO:0000256" key="5">
    <source>
        <dbReference type="ARBA" id="ARBA00022833"/>
    </source>
</evidence>
<dbReference type="CDD" id="cd06455">
    <property type="entry name" value="M3A_TOP"/>
    <property type="match status" value="1"/>
</dbReference>
<dbReference type="GO" id="GO:0046872">
    <property type="term" value="F:metal ion binding"/>
    <property type="evidence" value="ECO:0007669"/>
    <property type="project" value="UniProtKB-UniRule"/>
</dbReference>
<comment type="similarity">
    <text evidence="1 7">Belongs to the peptidase M3 family.</text>
</comment>
<dbReference type="Pfam" id="PF01432">
    <property type="entry name" value="Peptidase_M3"/>
    <property type="match status" value="1"/>
</dbReference>
<reference evidence="10" key="2">
    <citation type="submission" date="2023-06" db="EMBL/GenBank/DDBJ databases">
        <authorList>
            <consortium name="Lawrence Berkeley National Laboratory"/>
            <person name="Haridas S."/>
            <person name="Hensen N."/>
            <person name="Bonometti L."/>
            <person name="Westerberg I."/>
            <person name="Brannstrom I.O."/>
            <person name="Guillou S."/>
            <person name="Cros-Aarteil S."/>
            <person name="Calhoun S."/>
            <person name="Kuo A."/>
            <person name="Mondo S."/>
            <person name="Pangilinan J."/>
            <person name="Riley R."/>
            <person name="Labutti K."/>
            <person name="Andreopoulos B."/>
            <person name="Lipzen A."/>
            <person name="Chen C."/>
            <person name="Yanf M."/>
            <person name="Daum C."/>
            <person name="Ng V."/>
            <person name="Clum A."/>
            <person name="Steindorff A."/>
            <person name="Ohm R."/>
            <person name="Martin F."/>
            <person name="Silar P."/>
            <person name="Natvig D."/>
            <person name="Lalanne C."/>
            <person name="Gautier V."/>
            <person name="Ament-Velasquez S.L."/>
            <person name="Kruys A."/>
            <person name="Hutchinson M.I."/>
            <person name="Powell A.J."/>
            <person name="Barry K."/>
            <person name="Miller A.N."/>
            <person name="Grigoriev I.V."/>
            <person name="Debuchy R."/>
            <person name="Gladieux P."/>
            <person name="Thoren M.H."/>
            <person name="Johannesson H."/>
        </authorList>
    </citation>
    <scope>NUCLEOTIDE SEQUENCE</scope>
    <source>
        <strain evidence="10">CBS 118394</strain>
    </source>
</reference>
<protein>
    <recommendedName>
        <fullName evidence="9">Peptidase M3A/M3B catalytic domain-containing protein</fullName>
    </recommendedName>
</protein>
<comment type="cofactor">
    <cofactor evidence="7">
        <name>Zn(2+)</name>
        <dbReference type="ChEBI" id="CHEBI:29105"/>
    </cofactor>
    <text evidence="7">Binds 1 zinc ion.</text>
</comment>
<dbReference type="SUPFAM" id="SSF55486">
    <property type="entry name" value="Metalloproteases ('zincins'), catalytic domain"/>
    <property type="match status" value="1"/>
</dbReference>
<keyword evidence="5 7" id="KW-0862">Zinc</keyword>
<evidence type="ECO:0000256" key="4">
    <source>
        <dbReference type="ARBA" id="ARBA00022801"/>
    </source>
</evidence>
<reference evidence="10" key="1">
    <citation type="journal article" date="2023" name="Mol. Phylogenet. Evol.">
        <title>Genome-scale phylogeny and comparative genomics of the fungal order Sordariales.</title>
        <authorList>
            <person name="Hensen N."/>
            <person name="Bonometti L."/>
            <person name="Westerberg I."/>
            <person name="Brannstrom I.O."/>
            <person name="Guillou S."/>
            <person name="Cros-Aarteil S."/>
            <person name="Calhoun S."/>
            <person name="Haridas S."/>
            <person name="Kuo A."/>
            <person name="Mondo S."/>
            <person name="Pangilinan J."/>
            <person name="Riley R."/>
            <person name="LaButti K."/>
            <person name="Andreopoulos B."/>
            <person name="Lipzen A."/>
            <person name="Chen C."/>
            <person name="Yan M."/>
            <person name="Daum C."/>
            <person name="Ng V."/>
            <person name="Clum A."/>
            <person name="Steindorff A."/>
            <person name="Ohm R.A."/>
            <person name="Martin F."/>
            <person name="Silar P."/>
            <person name="Natvig D.O."/>
            <person name="Lalanne C."/>
            <person name="Gautier V."/>
            <person name="Ament-Velasquez S.L."/>
            <person name="Kruys A."/>
            <person name="Hutchinson M.I."/>
            <person name="Powell A.J."/>
            <person name="Barry K."/>
            <person name="Miller A.N."/>
            <person name="Grigoriev I.V."/>
            <person name="Debuchy R."/>
            <person name="Gladieux P."/>
            <person name="Hiltunen Thoren M."/>
            <person name="Johannesson H."/>
        </authorList>
    </citation>
    <scope>NUCLEOTIDE SEQUENCE</scope>
    <source>
        <strain evidence="10">CBS 118394</strain>
    </source>
</reference>
<dbReference type="InterPro" id="IPR001567">
    <property type="entry name" value="Pept_M3A_M3B_dom"/>
</dbReference>
<feature type="domain" description="Peptidase M3A/M3B catalytic" evidence="9">
    <location>
        <begin position="216"/>
        <end position="724"/>
    </location>
</feature>
<evidence type="ECO:0000313" key="10">
    <source>
        <dbReference type="EMBL" id="KAK3312964.1"/>
    </source>
</evidence>
<dbReference type="AlphaFoldDB" id="A0AAE0LZU3"/>
<dbReference type="Gene3D" id="1.10.1370.10">
    <property type="entry name" value="Neurolysin, domain 3"/>
    <property type="match status" value="1"/>
</dbReference>
<keyword evidence="2 7" id="KW-0645">Protease</keyword>
<dbReference type="InterPro" id="IPR045090">
    <property type="entry name" value="Pept_M3A_M3B"/>
</dbReference>
<evidence type="ECO:0000256" key="8">
    <source>
        <dbReference type="SAM" id="MobiDB-lite"/>
    </source>
</evidence>
<organism evidence="10 11">
    <name type="scientific">Apodospora peruviana</name>
    <dbReference type="NCBI Taxonomy" id="516989"/>
    <lineage>
        <taxon>Eukaryota</taxon>
        <taxon>Fungi</taxon>
        <taxon>Dikarya</taxon>
        <taxon>Ascomycota</taxon>
        <taxon>Pezizomycotina</taxon>
        <taxon>Sordariomycetes</taxon>
        <taxon>Sordariomycetidae</taxon>
        <taxon>Sordariales</taxon>
        <taxon>Lasiosphaeriaceae</taxon>
        <taxon>Apodospora</taxon>
    </lineage>
</organism>
<dbReference type="InterPro" id="IPR024077">
    <property type="entry name" value="Neurolysin/TOP_dom2"/>
</dbReference>
<dbReference type="Gene3D" id="1.20.1050.40">
    <property type="entry name" value="Endopeptidase. Chain P, domain 1"/>
    <property type="match status" value="1"/>
</dbReference>
<dbReference type="Gene3D" id="3.40.390.10">
    <property type="entry name" value="Collagenase (Catalytic Domain)"/>
    <property type="match status" value="1"/>
</dbReference>
<name>A0AAE0LZU3_9PEZI</name>
<proteinExistence type="inferred from homology"/>
<keyword evidence="3 7" id="KW-0479">Metal-binding</keyword>
<evidence type="ECO:0000313" key="11">
    <source>
        <dbReference type="Proteomes" id="UP001283341"/>
    </source>
</evidence>
<evidence type="ECO:0000259" key="9">
    <source>
        <dbReference type="Pfam" id="PF01432"/>
    </source>
</evidence>
<dbReference type="PANTHER" id="PTHR11804:SF84">
    <property type="entry name" value="SACCHAROLYSIN"/>
    <property type="match status" value="1"/>
</dbReference>
<accession>A0AAE0LZU3</accession>
<comment type="caution">
    <text evidence="10">The sequence shown here is derived from an EMBL/GenBank/DDBJ whole genome shotgun (WGS) entry which is preliminary data.</text>
</comment>
<feature type="region of interest" description="Disordered" evidence="8">
    <location>
        <begin position="538"/>
        <end position="562"/>
    </location>
</feature>
<evidence type="ECO:0000256" key="3">
    <source>
        <dbReference type="ARBA" id="ARBA00022723"/>
    </source>
</evidence>
<evidence type="ECO:0000256" key="2">
    <source>
        <dbReference type="ARBA" id="ARBA00022670"/>
    </source>
</evidence>
<dbReference type="EMBL" id="JAUEDM010000008">
    <property type="protein sequence ID" value="KAK3312964.1"/>
    <property type="molecule type" value="Genomic_DNA"/>
</dbReference>
<dbReference type="InterPro" id="IPR024080">
    <property type="entry name" value="Neurolysin/TOP_N"/>
</dbReference>
<dbReference type="GO" id="GO:0006508">
    <property type="term" value="P:proteolysis"/>
    <property type="evidence" value="ECO:0007669"/>
    <property type="project" value="UniProtKB-KW"/>
</dbReference>
<keyword evidence="11" id="KW-1185">Reference proteome</keyword>
<sequence length="729" mass="81730">MIDPPPPQFAATPESVVADSHRLVDHSRRLRDQLVSHVSPSAATFATVMKPLGHMENEFAAQARILGFYRHVAEKASMRDASTRAQAILDDFVAESWMREDIFQLVDAVRASHEDLDRESSLFLSRCYHKHIQAGAGLVDDAKRQRFRSIETRLSQIRAEFEENLRGDDASISFRSAELEGVPQCILCLLKSNDTDPEDQQWEVVLADPSHTDILGYAKKAETRKRLWMALENRCSANASLVKEAVVLRHERACFLGFPNNAAFRLEDRMAKSPDAVNAFLADLRFRLSQAGQHALQKLKEIKQADLGRRAEEADYSSEGGSFYFWDYDFYHNMLLEKELSIDGAMIKEYFPVQTTVAAMLVLLAQLFGLEFTELKGGERTAQMVWHQDVQIFRVHDAPCRGGVFLGYLYLDVSYRPGKCPQTSCFNLPSQCGFIREDGTRQHPATALLCQVPKPPRGNKPSLLRHFDLVLLFHELGHGIHDVVSKTRFACFHGPEGVAVDFGEMPSQMLEQWCWTPSVLKSLSLHYSYLPVVGNSDNSDEMQEAAAEQNHGPEHGATLGPEKHMPAELIDSLIPSRRFSVGPLFYLGQLHRAVFDMSIHQLGSSKEAESLDLAVVWNQLRDEMQPMDGPGPPDVSGGDYAWGHGYTTFSHLVSNDYDAGYYAYLFSQVLAADLFYSKFRGNTINGELGQSFRLCVLEKGGGQEAMQSLVDFLGRQPSAKAFHDNILGC</sequence>
<dbReference type="PANTHER" id="PTHR11804">
    <property type="entry name" value="PROTEASE M3 THIMET OLIGOPEPTIDASE-RELATED"/>
    <property type="match status" value="1"/>
</dbReference>